<keyword evidence="3" id="KW-0813">Transport</keyword>
<evidence type="ECO:0000313" key="9">
    <source>
        <dbReference type="EMBL" id="KRK18983.1"/>
    </source>
</evidence>
<feature type="transmembrane region" description="Helical" evidence="8">
    <location>
        <begin position="248"/>
        <end position="274"/>
    </location>
</feature>
<keyword evidence="5 8" id="KW-0812">Transmembrane</keyword>
<dbReference type="PATRIC" id="fig|913848.6.peg.1813"/>
<dbReference type="InterPro" id="IPR037294">
    <property type="entry name" value="ABC_BtuC-like"/>
</dbReference>
<dbReference type="GO" id="GO:0022857">
    <property type="term" value="F:transmembrane transporter activity"/>
    <property type="evidence" value="ECO:0007669"/>
    <property type="project" value="InterPro"/>
</dbReference>
<evidence type="ECO:0000256" key="2">
    <source>
        <dbReference type="ARBA" id="ARBA00007935"/>
    </source>
</evidence>
<proteinExistence type="inferred from homology"/>
<dbReference type="CDD" id="cd06550">
    <property type="entry name" value="TM_ABC_iron-siderophores_like"/>
    <property type="match status" value="1"/>
</dbReference>
<sequence>MAHIQKKHQLSNRQLIGGSSLLLLVVALVALSVGRYPLSATTITRFLLHPLHLAPALSATDQQIIFELRLPRIIAAAVIGAALAISGTAFQAIFHNPLVSPDLLGVSNGAAAGAALAIILGAHTAGIQFSAFIGGLLAVTAAITIQRLLHTRGSLTLVLAGIIISGFMQAIIGLLKYVADPDQQLPSITYWQLGSLEKVTLTNLGLNLPTLLLAGIVLYALRWRLNLLSLNPLEATTLGANLRLEQGIVILCATILTASAVCLSGTIGWIGLVIPHAARLVSGQNNAKSLPLAAIFGAIFLLLLDSLARTVSAGEIPLGILTGFIGTPLFVWLLLKKRVTLS</sequence>
<accession>A0A0R1FJY2</accession>
<dbReference type="Gene3D" id="1.10.3470.10">
    <property type="entry name" value="ABC transporter involved in vitamin B12 uptake, BtuC"/>
    <property type="match status" value="1"/>
</dbReference>
<dbReference type="GO" id="GO:0033214">
    <property type="term" value="P:siderophore-iron import into cell"/>
    <property type="evidence" value="ECO:0007669"/>
    <property type="project" value="TreeGrafter"/>
</dbReference>
<feature type="transmembrane region" description="Helical" evidence="8">
    <location>
        <begin position="286"/>
        <end position="304"/>
    </location>
</feature>
<dbReference type="AlphaFoldDB" id="A0A0R1FJY2"/>
<reference evidence="9 10" key="1">
    <citation type="journal article" date="2015" name="Genome Announc.">
        <title>Expanding the biotechnology potential of lactobacilli through comparative genomics of 213 strains and associated genera.</title>
        <authorList>
            <person name="Sun Z."/>
            <person name="Harris H.M."/>
            <person name="McCann A."/>
            <person name="Guo C."/>
            <person name="Argimon S."/>
            <person name="Zhang W."/>
            <person name="Yang X."/>
            <person name="Jeffery I.B."/>
            <person name="Cooney J.C."/>
            <person name="Kagawa T.F."/>
            <person name="Liu W."/>
            <person name="Song Y."/>
            <person name="Salvetti E."/>
            <person name="Wrobel A."/>
            <person name="Rasinkangas P."/>
            <person name="Parkhill J."/>
            <person name="Rea M.C."/>
            <person name="O'Sullivan O."/>
            <person name="Ritari J."/>
            <person name="Douillard F.P."/>
            <person name="Paul Ross R."/>
            <person name="Yang R."/>
            <person name="Briner A.E."/>
            <person name="Felis G.E."/>
            <person name="de Vos W.M."/>
            <person name="Barrangou R."/>
            <person name="Klaenhammer T.R."/>
            <person name="Caufield P.W."/>
            <person name="Cui Y."/>
            <person name="Zhang H."/>
            <person name="O'Toole P.W."/>
        </authorList>
    </citation>
    <scope>NUCLEOTIDE SEQUENCE [LARGE SCALE GENOMIC DNA]</scope>
    <source>
        <strain evidence="9 10">DSM 20001</strain>
    </source>
</reference>
<dbReference type="GO" id="GO:0005886">
    <property type="term" value="C:plasma membrane"/>
    <property type="evidence" value="ECO:0007669"/>
    <property type="project" value="UniProtKB-SubCell"/>
</dbReference>
<evidence type="ECO:0000256" key="4">
    <source>
        <dbReference type="ARBA" id="ARBA00022475"/>
    </source>
</evidence>
<evidence type="ECO:0000256" key="5">
    <source>
        <dbReference type="ARBA" id="ARBA00022692"/>
    </source>
</evidence>
<name>A0A0R1FJY2_9LACO</name>
<dbReference type="EMBL" id="AZCN01000005">
    <property type="protein sequence ID" value="KRK18983.1"/>
    <property type="molecule type" value="Genomic_DNA"/>
</dbReference>
<dbReference type="FunFam" id="1.10.3470.10:FF:000001">
    <property type="entry name" value="Vitamin B12 ABC transporter permease BtuC"/>
    <property type="match status" value="1"/>
</dbReference>
<dbReference type="eggNOG" id="COG0609">
    <property type="taxonomic scope" value="Bacteria"/>
</dbReference>
<keyword evidence="4" id="KW-1003">Cell membrane</keyword>
<evidence type="ECO:0000256" key="3">
    <source>
        <dbReference type="ARBA" id="ARBA00022448"/>
    </source>
</evidence>
<feature type="transmembrane region" description="Helical" evidence="8">
    <location>
        <begin position="199"/>
        <end position="221"/>
    </location>
</feature>
<feature type="transmembrane region" description="Helical" evidence="8">
    <location>
        <begin position="155"/>
        <end position="179"/>
    </location>
</feature>
<keyword evidence="6 8" id="KW-1133">Transmembrane helix</keyword>
<feature type="transmembrane region" description="Helical" evidence="8">
    <location>
        <begin position="73"/>
        <end position="94"/>
    </location>
</feature>
<feature type="transmembrane region" description="Helical" evidence="8">
    <location>
        <begin position="316"/>
        <end position="335"/>
    </location>
</feature>
<feature type="transmembrane region" description="Helical" evidence="8">
    <location>
        <begin position="15"/>
        <end position="38"/>
    </location>
</feature>
<evidence type="ECO:0000313" key="10">
    <source>
        <dbReference type="Proteomes" id="UP000051181"/>
    </source>
</evidence>
<dbReference type="GeneID" id="65915798"/>
<dbReference type="SMR" id="A0A0R1FJY2"/>
<evidence type="ECO:0000256" key="1">
    <source>
        <dbReference type="ARBA" id="ARBA00004651"/>
    </source>
</evidence>
<dbReference type="Proteomes" id="UP000051181">
    <property type="component" value="Unassembled WGS sequence"/>
</dbReference>
<evidence type="ECO:0000256" key="6">
    <source>
        <dbReference type="ARBA" id="ARBA00022989"/>
    </source>
</evidence>
<dbReference type="Pfam" id="PF01032">
    <property type="entry name" value="FecCD"/>
    <property type="match status" value="1"/>
</dbReference>
<dbReference type="RefSeq" id="WP_010011260.1">
    <property type="nucleotide sequence ID" value="NZ_AZCN01000005.1"/>
</dbReference>
<dbReference type="SUPFAM" id="SSF81345">
    <property type="entry name" value="ABC transporter involved in vitamin B12 uptake, BtuC"/>
    <property type="match status" value="1"/>
</dbReference>
<gene>
    <name evidence="9" type="ORF">FD22_GL001770</name>
</gene>
<dbReference type="InterPro" id="IPR000522">
    <property type="entry name" value="ABC_transptr_permease_BtuC"/>
</dbReference>
<comment type="caution">
    <text evidence="9">The sequence shown here is derived from an EMBL/GenBank/DDBJ whole genome shotgun (WGS) entry which is preliminary data.</text>
</comment>
<protein>
    <submittedName>
        <fullName evidence="9">Iron chelating ABC transporter</fullName>
    </submittedName>
</protein>
<dbReference type="PANTHER" id="PTHR30472">
    <property type="entry name" value="FERRIC ENTEROBACTIN TRANSPORT SYSTEM PERMEASE PROTEIN"/>
    <property type="match status" value="1"/>
</dbReference>
<comment type="similarity">
    <text evidence="2">Belongs to the binding-protein-dependent transport system permease family. FecCD subfamily.</text>
</comment>
<dbReference type="PANTHER" id="PTHR30472:SF70">
    <property type="entry name" value="MOLYBDATE IMPORT SYSTEM PERMEASE PROTEIN MOLB"/>
    <property type="match status" value="1"/>
</dbReference>
<comment type="subcellular location">
    <subcellularLocation>
        <location evidence="1">Cell membrane</location>
        <topology evidence="1">Multi-pass membrane protein</topology>
    </subcellularLocation>
</comment>
<feature type="transmembrane region" description="Helical" evidence="8">
    <location>
        <begin position="114"/>
        <end position="143"/>
    </location>
</feature>
<organism evidence="9 10">
    <name type="scientific">Loigolactobacillus coryniformis subsp. coryniformis KCTC 3167 = DSM 20001</name>
    <dbReference type="NCBI Taxonomy" id="913848"/>
    <lineage>
        <taxon>Bacteria</taxon>
        <taxon>Bacillati</taxon>
        <taxon>Bacillota</taxon>
        <taxon>Bacilli</taxon>
        <taxon>Lactobacillales</taxon>
        <taxon>Lactobacillaceae</taxon>
        <taxon>Loigolactobacillus</taxon>
    </lineage>
</organism>
<keyword evidence="7 8" id="KW-0472">Membrane</keyword>
<evidence type="ECO:0000256" key="7">
    <source>
        <dbReference type="ARBA" id="ARBA00023136"/>
    </source>
</evidence>
<evidence type="ECO:0000256" key="8">
    <source>
        <dbReference type="SAM" id="Phobius"/>
    </source>
</evidence>